<dbReference type="Pfam" id="PF00076">
    <property type="entry name" value="RRM_1"/>
    <property type="match status" value="2"/>
</dbReference>
<dbReference type="PROSITE" id="PS50102">
    <property type="entry name" value="RRM"/>
    <property type="match status" value="2"/>
</dbReference>
<sequence>MFLSSSSSSFLKIHSATMSITMAESWLLSQHSLLYTKTKFPIISNSVKPFKLQNLSSCNKNSSTFSPSLPLTTRRRRTRHSSLLTFAVGAVGNSSQDLKIFIGNLTSDINVDKLTALFGQAGIVVIYTWDINQRFGCVTMSTIDEVEKAVNKFDGYELNGKLLTVSTTDDPRKAQPDLPSRPHAFVESVEIVRDKVTGQTRGFGFVTMSNETDMKNAIAGLHKKMDMGDRKLMVSELPRNL</sequence>
<dbReference type="STRING" id="57577.A0A2K3P6P0"/>
<comment type="caution">
    <text evidence="4">The sequence shown here is derived from an EMBL/GenBank/DDBJ whole genome shotgun (WGS) entry which is preliminary data.</text>
</comment>
<reference evidence="4 5" key="2">
    <citation type="journal article" date="2017" name="Front. Plant Sci.">
        <title>Gene Classification and Mining of Molecular Markers Useful in Red Clover (Trifolium pratense) Breeding.</title>
        <authorList>
            <person name="Istvanek J."/>
            <person name="Dluhosova J."/>
            <person name="Dluhos P."/>
            <person name="Patkova L."/>
            <person name="Nedelnik J."/>
            <person name="Repkova J."/>
        </authorList>
    </citation>
    <scope>NUCLEOTIDE SEQUENCE [LARGE SCALE GENOMIC DNA]</scope>
    <source>
        <strain evidence="5">cv. Tatra</strain>
        <tissue evidence="4">Young leaves</tissue>
    </source>
</reference>
<dbReference type="GO" id="GO:0003729">
    <property type="term" value="F:mRNA binding"/>
    <property type="evidence" value="ECO:0007669"/>
    <property type="project" value="TreeGrafter"/>
</dbReference>
<evidence type="ECO:0000313" key="4">
    <source>
        <dbReference type="EMBL" id="PNY10952.1"/>
    </source>
</evidence>
<evidence type="ECO:0000256" key="1">
    <source>
        <dbReference type="ARBA" id="ARBA00022884"/>
    </source>
</evidence>
<evidence type="ECO:0000256" key="2">
    <source>
        <dbReference type="PROSITE-ProRule" id="PRU00176"/>
    </source>
</evidence>
<dbReference type="InterPro" id="IPR050502">
    <property type="entry name" value="Euk_RNA-bind_prot"/>
</dbReference>
<dbReference type="SMART" id="SM00360">
    <property type="entry name" value="RRM"/>
    <property type="match status" value="2"/>
</dbReference>
<keyword evidence="1 2" id="KW-0694">RNA-binding</keyword>
<evidence type="ECO:0000313" key="5">
    <source>
        <dbReference type="Proteomes" id="UP000236291"/>
    </source>
</evidence>
<dbReference type="Proteomes" id="UP000236291">
    <property type="component" value="Unassembled WGS sequence"/>
</dbReference>
<gene>
    <name evidence="4" type="ORF">L195_g007548</name>
</gene>
<feature type="domain" description="RRM" evidence="3">
    <location>
        <begin position="161"/>
        <end position="239"/>
    </location>
</feature>
<protein>
    <submittedName>
        <fullName evidence="4">Ribonucleoprotein chloroplastic-like</fullName>
    </submittedName>
</protein>
<dbReference type="AlphaFoldDB" id="A0A2K3P6P0"/>
<reference evidence="4 5" key="1">
    <citation type="journal article" date="2014" name="Am. J. Bot.">
        <title>Genome assembly and annotation for red clover (Trifolium pratense; Fabaceae).</title>
        <authorList>
            <person name="Istvanek J."/>
            <person name="Jaros M."/>
            <person name="Krenek A."/>
            <person name="Repkova J."/>
        </authorList>
    </citation>
    <scope>NUCLEOTIDE SEQUENCE [LARGE SCALE GENOMIC DNA]</scope>
    <source>
        <strain evidence="5">cv. Tatra</strain>
        <tissue evidence="4">Young leaves</tissue>
    </source>
</reference>
<evidence type="ECO:0000259" key="3">
    <source>
        <dbReference type="PROSITE" id="PS50102"/>
    </source>
</evidence>
<proteinExistence type="predicted"/>
<accession>A0A2K3P6P0</accession>
<dbReference type="EMBL" id="ASHM01004195">
    <property type="protein sequence ID" value="PNY10952.1"/>
    <property type="molecule type" value="Genomic_DNA"/>
</dbReference>
<organism evidence="4 5">
    <name type="scientific">Trifolium pratense</name>
    <name type="common">Red clover</name>
    <dbReference type="NCBI Taxonomy" id="57577"/>
    <lineage>
        <taxon>Eukaryota</taxon>
        <taxon>Viridiplantae</taxon>
        <taxon>Streptophyta</taxon>
        <taxon>Embryophyta</taxon>
        <taxon>Tracheophyta</taxon>
        <taxon>Spermatophyta</taxon>
        <taxon>Magnoliopsida</taxon>
        <taxon>eudicotyledons</taxon>
        <taxon>Gunneridae</taxon>
        <taxon>Pentapetalae</taxon>
        <taxon>rosids</taxon>
        <taxon>fabids</taxon>
        <taxon>Fabales</taxon>
        <taxon>Fabaceae</taxon>
        <taxon>Papilionoideae</taxon>
        <taxon>50 kb inversion clade</taxon>
        <taxon>NPAAA clade</taxon>
        <taxon>Hologalegina</taxon>
        <taxon>IRL clade</taxon>
        <taxon>Trifolieae</taxon>
        <taxon>Trifolium</taxon>
    </lineage>
</organism>
<dbReference type="Gene3D" id="3.30.70.330">
    <property type="match status" value="2"/>
</dbReference>
<keyword evidence="4" id="KW-0687">Ribonucleoprotein</keyword>
<dbReference type="GO" id="GO:0009535">
    <property type="term" value="C:chloroplast thylakoid membrane"/>
    <property type="evidence" value="ECO:0007669"/>
    <property type="project" value="TreeGrafter"/>
</dbReference>
<feature type="domain" description="RRM" evidence="3">
    <location>
        <begin position="98"/>
        <end position="170"/>
    </location>
</feature>
<dbReference type="GO" id="GO:1901259">
    <property type="term" value="P:chloroplast rRNA processing"/>
    <property type="evidence" value="ECO:0007669"/>
    <property type="project" value="TreeGrafter"/>
</dbReference>
<dbReference type="InterPro" id="IPR000504">
    <property type="entry name" value="RRM_dom"/>
</dbReference>
<dbReference type="SUPFAM" id="SSF54928">
    <property type="entry name" value="RNA-binding domain, RBD"/>
    <property type="match status" value="2"/>
</dbReference>
<dbReference type="InterPro" id="IPR035979">
    <property type="entry name" value="RBD_domain_sf"/>
</dbReference>
<dbReference type="GO" id="GO:1990904">
    <property type="term" value="C:ribonucleoprotein complex"/>
    <property type="evidence" value="ECO:0007669"/>
    <property type="project" value="UniProtKB-KW"/>
</dbReference>
<dbReference type="PANTHER" id="PTHR48025:SF14">
    <property type="entry name" value="NUCLEOTIDE-BINDING ALPHA-BETA PLAIT DOMAIN-CONTAINING PROTEIN-RELATED"/>
    <property type="match status" value="1"/>
</dbReference>
<name>A0A2K3P6P0_TRIPR</name>
<dbReference type="InterPro" id="IPR012677">
    <property type="entry name" value="Nucleotide-bd_a/b_plait_sf"/>
</dbReference>
<dbReference type="PANTHER" id="PTHR48025">
    <property type="entry name" value="OS02G0815200 PROTEIN"/>
    <property type="match status" value="1"/>
</dbReference>